<organism evidence="1 2">
    <name type="scientific">Coccidioides posadasii RMSCC 3488</name>
    <dbReference type="NCBI Taxonomy" id="454284"/>
    <lineage>
        <taxon>Eukaryota</taxon>
        <taxon>Fungi</taxon>
        <taxon>Dikarya</taxon>
        <taxon>Ascomycota</taxon>
        <taxon>Pezizomycotina</taxon>
        <taxon>Eurotiomycetes</taxon>
        <taxon>Eurotiomycetidae</taxon>
        <taxon>Onygenales</taxon>
        <taxon>Onygenaceae</taxon>
        <taxon>Coccidioides</taxon>
    </lineage>
</organism>
<name>A0A0J6FTX0_COCPO</name>
<reference evidence="2" key="2">
    <citation type="journal article" date="2009" name="Genome Res.">
        <title>Comparative genomic analyses of the human fungal pathogens Coccidioides and their relatives.</title>
        <authorList>
            <person name="Sharpton T.J."/>
            <person name="Stajich J.E."/>
            <person name="Rounsley S.D."/>
            <person name="Gardner M.J."/>
            <person name="Wortman J.R."/>
            <person name="Jordar V.S."/>
            <person name="Maiti R."/>
            <person name="Kodira C.D."/>
            <person name="Neafsey D.E."/>
            <person name="Zeng Q."/>
            <person name="Hung C.-Y."/>
            <person name="McMahan C."/>
            <person name="Muszewska A."/>
            <person name="Grynberg M."/>
            <person name="Mandel M.A."/>
            <person name="Kellner E.M."/>
            <person name="Barker B.M."/>
            <person name="Galgiani J.N."/>
            <person name="Orbach M.J."/>
            <person name="Kirkland T.N."/>
            <person name="Cole G.T."/>
            <person name="Henn M.R."/>
            <person name="Birren B.W."/>
            <person name="Taylor J.W."/>
        </authorList>
    </citation>
    <scope>NUCLEOTIDE SEQUENCE [LARGE SCALE GENOMIC DNA]</scope>
    <source>
        <strain evidence="2">RMSCC 3488</strain>
    </source>
</reference>
<evidence type="ECO:0000313" key="2">
    <source>
        <dbReference type="Proteomes" id="UP000054567"/>
    </source>
</evidence>
<dbReference type="VEuPathDB" id="FungiDB:CPAG_09122"/>
<reference evidence="2" key="3">
    <citation type="journal article" date="2010" name="Genome Res.">
        <title>Population genomic sequencing of Coccidioides fungi reveals recent hybridization and transposon control.</title>
        <authorList>
            <person name="Neafsey D.E."/>
            <person name="Barker B.M."/>
            <person name="Sharpton T.J."/>
            <person name="Stajich J.E."/>
            <person name="Park D.J."/>
            <person name="Whiston E."/>
            <person name="Hung C.-Y."/>
            <person name="McMahan C."/>
            <person name="White J."/>
            <person name="Sykes S."/>
            <person name="Heiman D."/>
            <person name="Young S."/>
            <person name="Zeng Q."/>
            <person name="Abouelleil A."/>
            <person name="Aftuck L."/>
            <person name="Bessette D."/>
            <person name="Brown A."/>
            <person name="FitzGerald M."/>
            <person name="Lui A."/>
            <person name="Macdonald J.P."/>
            <person name="Priest M."/>
            <person name="Orbach M.J."/>
            <person name="Galgiani J.N."/>
            <person name="Kirkland T.N."/>
            <person name="Cole G.T."/>
            <person name="Birren B.W."/>
            <person name="Henn M.R."/>
            <person name="Taylor J.W."/>
            <person name="Rounsley S.D."/>
        </authorList>
    </citation>
    <scope>NUCLEOTIDE SEQUENCE [LARGE SCALE GENOMIC DNA]</scope>
    <source>
        <strain evidence="2">RMSCC 3488</strain>
    </source>
</reference>
<protein>
    <submittedName>
        <fullName evidence="1">Uncharacterized protein</fullName>
    </submittedName>
</protein>
<proteinExistence type="predicted"/>
<dbReference type="Proteomes" id="UP000054567">
    <property type="component" value="Unassembled WGS sequence"/>
</dbReference>
<accession>A0A0J6FTX0</accession>
<sequence>MVHHSQTLRTRYWYYEILILKPLAKSQGIKYTASQKLGKLHSKDSGQIEEVDGNLYSRFPGESAKLGLLQHATPDRPVLLTNQDSNIIPGIFFIRYSQIFAALSVWRFTSTLKALVLASSLHES</sequence>
<dbReference type="EMBL" id="DS268114">
    <property type="protein sequence ID" value="KMM72830.1"/>
    <property type="molecule type" value="Genomic_DNA"/>
</dbReference>
<evidence type="ECO:0000313" key="1">
    <source>
        <dbReference type="EMBL" id="KMM72830.1"/>
    </source>
</evidence>
<gene>
    <name evidence="1" type="ORF">CPAG_09122</name>
</gene>
<reference evidence="1 2" key="1">
    <citation type="submission" date="2007-06" db="EMBL/GenBank/DDBJ databases">
        <title>The Genome Sequence of Coccidioides posadasii RMSCC_3488.</title>
        <authorList>
            <consortium name="Coccidioides Genome Resources Consortium"/>
            <consortium name="The Broad Institute Genome Sequencing Platform"/>
            <person name="Henn M.R."/>
            <person name="Sykes S."/>
            <person name="Young S."/>
            <person name="Jaffe D."/>
            <person name="Berlin A."/>
            <person name="Alvarez P."/>
            <person name="Butler J."/>
            <person name="Gnerre S."/>
            <person name="Grabherr M."/>
            <person name="Mauceli E."/>
            <person name="Brockman W."/>
            <person name="Kodira C."/>
            <person name="Alvarado L."/>
            <person name="Zeng Q."/>
            <person name="Crawford M."/>
            <person name="Antoine C."/>
            <person name="Devon K."/>
            <person name="Galgiani J."/>
            <person name="Orsborn K."/>
            <person name="Lewis M.L."/>
            <person name="Nusbaum C."/>
            <person name="Galagan J."/>
            <person name="Birren B."/>
        </authorList>
    </citation>
    <scope>NUCLEOTIDE SEQUENCE [LARGE SCALE GENOMIC DNA]</scope>
    <source>
        <strain evidence="1 2">RMSCC 3488</strain>
    </source>
</reference>
<dbReference type="AlphaFoldDB" id="A0A0J6FTX0"/>